<dbReference type="InterPro" id="IPR011006">
    <property type="entry name" value="CheY-like_superfamily"/>
</dbReference>
<dbReference type="InterPro" id="IPR039420">
    <property type="entry name" value="WalR-like"/>
</dbReference>
<dbReference type="PROSITE" id="PS51755">
    <property type="entry name" value="OMPR_PHOB"/>
    <property type="match status" value="1"/>
</dbReference>
<dbReference type="PROSITE" id="PS50110">
    <property type="entry name" value="RESPONSE_REGULATORY"/>
    <property type="match status" value="1"/>
</dbReference>
<keyword evidence="5" id="KW-0805">Transcription regulation</keyword>
<dbReference type="Gene3D" id="1.10.10.10">
    <property type="entry name" value="Winged helix-like DNA-binding domain superfamily/Winged helix DNA-binding domain"/>
    <property type="match status" value="1"/>
</dbReference>
<comment type="subcellular location">
    <subcellularLocation>
        <location evidence="1">Cytoplasm</location>
    </subcellularLocation>
</comment>
<dbReference type="FunFam" id="3.40.50.2300:FF:000001">
    <property type="entry name" value="DNA-binding response regulator PhoB"/>
    <property type="match status" value="1"/>
</dbReference>
<dbReference type="SMART" id="SM00862">
    <property type="entry name" value="Trans_reg_C"/>
    <property type="match status" value="1"/>
</dbReference>
<accession>A0A109LGM8</accession>
<dbReference type="AlphaFoldDB" id="A0A109LGM8"/>
<dbReference type="CDD" id="cd17574">
    <property type="entry name" value="REC_OmpR"/>
    <property type="match status" value="1"/>
</dbReference>
<evidence type="ECO:0000256" key="4">
    <source>
        <dbReference type="ARBA" id="ARBA00023012"/>
    </source>
</evidence>
<feature type="DNA-binding region" description="OmpR/PhoB-type" evidence="9">
    <location>
        <begin position="178"/>
        <end position="278"/>
    </location>
</feature>
<dbReference type="SUPFAM" id="SSF52172">
    <property type="entry name" value="CheY-like"/>
    <property type="match status" value="1"/>
</dbReference>
<dbReference type="Pfam" id="PF00072">
    <property type="entry name" value="Response_reg"/>
    <property type="match status" value="1"/>
</dbReference>
<evidence type="ECO:0000256" key="8">
    <source>
        <dbReference type="PROSITE-ProRule" id="PRU00169"/>
    </source>
</evidence>
<evidence type="ECO:0000256" key="6">
    <source>
        <dbReference type="ARBA" id="ARBA00023125"/>
    </source>
</evidence>
<dbReference type="Gene3D" id="3.40.50.2300">
    <property type="match status" value="1"/>
</dbReference>
<dbReference type="SMART" id="SM00448">
    <property type="entry name" value="REC"/>
    <property type="match status" value="1"/>
</dbReference>
<keyword evidence="7" id="KW-0804">Transcription</keyword>
<sequence>MQNARQVLPKDVRVVSVAKECCSIEINDPGAGMVLDVVLFLAWESVNVSRLLIVDDDVEVLALLKKFFVQHAYEVDVAADGEAMWAAIAQQRPDTIILDLMLPGEGGLSLCQKVRAQFGIPIIMLTAMGELSDRIVGLELGADDYLTKPFAPRELLARLRAVQRRAGQSVSAADERSRPVIAFAGWHLDITCRELRSPEGVMIPLSGGEFDLLVVFLEHPQRILTRDQLIDLTHGQGHDAFDRSIDVQVSRLRRKIEPDCKRPDLIRTVRNGGYLFTAPVTRA</sequence>
<dbReference type="CDD" id="cd00383">
    <property type="entry name" value="trans_reg_C"/>
    <property type="match status" value="1"/>
</dbReference>
<evidence type="ECO:0000256" key="2">
    <source>
        <dbReference type="ARBA" id="ARBA00022490"/>
    </source>
</evidence>
<dbReference type="GO" id="GO:0006355">
    <property type="term" value="P:regulation of DNA-templated transcription"/>
    <property type="evidence" value="ECO:0007669"/>
    <property type="project" value="InterPro"/>
</dbReference>
<feature type="modified residue" description="4-aspartylphosphate" evidence="8">
    <location>
        <position position="99"/>
    </location>
</feature>
<evidence type="ECO:0000259" key="11">
    <source>
        <dbReference type="PROSITE" id="PS51755"/>
    </source>
</evidence>
<keyword evidence="2" id="KW-0963">Cytoplasm</keyword>
<dbReference type="Gene3D" id="6.10.250.690">
    <property type="match status" value="1"/>
</dbReference>
<protein>
    <submittedName>
        <fullName evidence="12">Transcriptional regulatory protein OmpR</fullName>
    </submittedName>
</protein>
<evidence type="ECO:0000313" key="12">
    <source>
        <dbReference type="EMBL" id="KWV87487.1"/>
    </source>
</evidence>
<dbReference type="GO" id="GO:0000976">
    <property type="term" value="F:transcription cis-regulatory region binding"/>
    <property type="evidence" value="ECO:0007669"/>
    <property type="project" value="TreeGrafter"/>
</dbReference>
<evidence type="ECO:0000256" key="1">
    <source>
        <dbReference type="ARBA" id="ARBA00004496"/>
    </source>
</evidence>
<keyword evidence="6 9" id="KW-0238">DNA-binding</keyword>
<proteinExistence type="predicted"/>
<dbReference type="PATRIC" id="fig|294.194.peg.3084"/>
<organism evidence="12 13">
    <name type="scientific">Pseudomonas fluorescens</name>
    <dbReference type="NCBI Taxonomy" id="294"/>
    <lineage>
        <taxon>Bacteria</taxon>
        <taxon>Pseudomonadati</taxon>
        <taxon>Pseudomonadota</taxon>
        <taxon>Gammaproteobacteria</taxon>
        <taxon>Pseudomonadales</taxon>
        <taxon>Pseudomonadaceae</taxon>
        <taxon>Pseudomonas</taxon>
    </lineage>
</organism>
<dbReference type="InterPro" id="IPR001867">
    <property type="entry name" value="OmpR/PhoB-type_DNA-bd"/>
</dbReference>
<gene>
    <name evidence="12" type="primary">ompR_1</name>
    <name evidence="12" type="ORF">PFLmoz3_02770</name>
</gene>
<dbReference type="InterPro" id="IPR016032">
    <property type="entry name" value="Sig_transdc_resp-reg_C-effctor"/>
</dbReference>
<keyword evidence="3 8" id="KW-0597">Phosphoprotein</keyword>
<evidence type="ECO:0000259" key="10">
    <source>
        <dbReference type="PROSITE" id="PS50110"/>
    </source>
</evidence>
<name>A0A109LGM8_PSEFL</name>
<dbReference type="PANTHER" id="PTHR48111:SF4">
    <property type="entry name" value="DNA-BINDING DUAL TRANSCRIPTIONAL REGULATOR OMPR"/>
    <property type="match status" value="1"/>
</dbReference>
<dbReference type="GO" id="GO:0032993">
    <property type="term" value="C:protein-DNA complex"/>
    <property type="evidence" value="ECO:0007669"/>
    <property type="project" value="TreeGrafter"/>
</dbReference>
<keyword evidence="4" id="KW-0902">Two-component regulatory system</keyword>
<dbReference type="EMBL" id="LCYA01000077">
    <property type="protein sequence ID" value="KWV87487.1"/>
    <property type="molecule type" value="Genomic_DNA"/>
</dbReference>
<evidence type="ECO:0000256" key="7">
    <source>
        <dbReference type="ARBA" id="ARBA00023163"/>
    </source>
</evidence>
<comment type="caution">
    <text evidence="12">The sequence shown here is derived from an EMBL/GenBank/DDBJ whole genome shotgun (WGS) entry which is preliminary data.</text>
</comment>
<dbReference type="Proteomes" id="UP000061348">
    <property type="component" value="Unassembled WGS sequence"/>
</dbReference>
<evidence type="ECO:0000256" key="5">
    <source>
        <dbReference type="ARBA" id="ARBA00023015"/>
    </source>
</evidence>
<feature type="domain" description="OmpR/PhoB-type" evidence="11">
    <location>
        <begin position="178"/>
        <end position="278"/>
    </location>
</feature>
<dbReference type="InterPro" id="IPR036388">
    <property type="entry name" value="WH-like_DNA-bd_sf"/>
</dbReference>
<dbReference type="GO" id="GO:0000156">
    <property type="term" value="F:phosphorelay response regulator activity"/>
    <property type="evidence" value="ECO:0007669"/>
    <property type="project" value="TreeGrafter"/>
</dbReference>
<evidence type="ECO:0000256" key="3">
    <source>
        <dbReference type="ARBA" id="ARBA00022553"/>
    </source>
</evidence>
<dbReference type="FunFam" id="1.10.10.10:FF:000099">
    <property type="entry name" value="Two-component system response regulator TorR"/>
    <property type="match status" value="1"/>
</dbReference>
<dbReference type="SUPFAM" id="SSF46894">
    <property type="entry name" value="C-terminal effector domain of the bipartite response regulators"/>
    <property type="match status" value="1"/>
</dbReference>
<dbReference type="PANTHER" id="PTHR48111">
    <property type="entry name" value="REGULATOR OF RPOS"/>
    <property type="match status" value="1"/>
</dbReference>
<feature type="domain" description="Response regulatory" evidence="10">
    <location>
        <begin position="50"/>
        <end position="163"/>
    </location>
</feature>
<evidence type="ECO:0000313" key="13">
    <source>
        <dbReference type="Proteomes" id="UP000061348"/>
    </source>
</evidence>
<dbReference type="Pfam" id="PF00486">
    <property type="entry name" value="Trans_reg_C"/>
    <property type="match status" value="1"/>
</dbReference>
<evidence type="ECO:0000256" key="9">
    <source>
        <dbReference type="PROSITE-ProRule" id="PRU01091"/>
    </source>
</evidence>
<dbReference type="GO" id="GO:0005829">
    <property type="term" value="C:cytosol"/>
    <property type="evidence" value="ECO:0007669"/>
    <property type="project" value="TreeGrafter"/>
</dbReference>
<reference evidence="12 13" key="1">
    <citation type="submission" date="2015-05" db="EMBL/GenBank/DDBJ databases">
        <title>A genomic and transcriptomic approach to investigate the blue pigment phenotype in Pseudomonas fluorescens.</title>
        <authorList>
            <person name="Andreani N.A."/>
            <person name="Cardazzo B."/>
        </authorList>
    </citation>
    <scope>NUCLEOTIDE SEQUENCE [LARGE SCALE GENOMIC DNA]</scope>
    <source>
        <strain evidence="12 13">Ps_22</strain>
    </source>
</reference>
<dbReference type="InterPro" id="IPR001789">
    <property type="entry name" value="Sig_transdc_resp-reg_receiver"/>
</dbReference>